<dbReference type="SUPFAM" id="SSF47781">
    <property type="entry name" value="RuvA domain 2-like"/>
    <property type="match status" value="1"/>
</dbReference>
<feature type="domain" description="UVR" evidence="8">
    <location>
        <begin position="203"/>
        <end position="238"/>
    </location>
</feature>
<comment type="similarity">
    <text evidence="7">Belongs to the UvrC family.</text>
</comment>
<dbReference type="GO" id="GO:0009380">
    <property type="term" value="C:excinuclease repair complex"/>
    <property type="evidence" value="ECO:0007669"/>
    <property type="project" value="InterPro"/>
</dbReference>
<dbReference type="CDD" id="cd10434">
    <property type="entry name" value="GIY-YIG_UvrC_Cho"/>
    <property type="match status" value="1"/>
</dbReference>
<keyword evidence="4 7" id="KW-0267">Excision nuclease</keyword>
<dbReference type="InterPro" id="IPR001162">
    <property type="entry name" value="UvrC_RNase_H_dom"/>
</dbReference>
<dbReference type="Gene3D" id="1.10.150.20">
    <property type="entry name" value="5' to 3' exonuclease, C-terminal subdomain"/>
    <property type="match status" value="1"/>
</dbReference>
<dbReference type="GO" id="GO:0003677">
    <property type="term" value="F:DNA binding"/>
    <property type="evidence" value="ECO:0007669"/>
    <property type="project" value="UniProtKB-UniRule"/>
</dbReference>
<reference evidence="11 12" key="1">
    <citation type="submission" date="2017-09" db="EMBL/GenBank/DDBJ databases">
        <title>Reassesment of A. cryaerophilus.</title>
        <authorList>
            <person name="Perez-Cataluna A."/>
            <person name="Collado L."/>
            <person name="Salgado O."/>
            <person name="Lefinanco V."/>
            <person name="Figueras M.J."/>
        </authorList>
    </citation>
    <scope>NUCLEOTIDE SEQUENCE [LARGE SCALE GENOMIC DNA]</scope>
    <source>
        <strain evidence="11 12">LMG 9871</strain>
    </source>
</reference>
<dbReference type="GO" id="GO:0005737">
    <property type="term" value="C:cytoplasm"/>
    <property type="evidence" value="ECO:0007669"/>
    <property type="project" value="UniProtKB-SubCell"/>
</dbReference>
<dbReference type="Pfam" id="PF08459">
    <property type="entry name" value="UvrC_RNaseH_dom"/>
    <property type="match status" value="1"/>
</dbReference>
<feature type="domain" description="UvrC family homology region profile" evidence="10">
    <location>
        <begin position="264"/>
        <end position="476"/>
    </location>
</feature>
<evidence type="ECO:0000313" key="11">
    <source>
        <dbReference type="EMBL" id="PRM90410.1"/>
    </source>
</evidence>
<dbReference type="InterPro" id="IPR004791">
    <property type="entry name" value="UvrC"/>
</dbReference>
<evidence type="ECO:0000256" key="4">
    <source>
        <dbReference type="ARBA" id="ARBA00022881"/>
    </source>
</evidence>
<dbReference type="PROSITE" id="PS50164">
    <property type="entry name" value="GIY_YIG"/>
    <property type="match status" value="1"/>
</dbReference>
<evidence type="ECO:0000313" key="12">
    <source>
        <dbReference type="Proteomes" id="UP000238649"/>
    </source>
</evidence>
<keyword evidence="5 7" id="KW-0234">DNA repair</keyword>
<evidence type="ECO:0000256" key="3">
    <source>
        <dbReference type="ARBA" id="ARBA00022769"/>
    </source>
</evidence>
<dbReference type="Gene3D" id="4.10.860.10">
    <property type="entry name" value="UVR domain"/>
    <property type="match status" value="1"/>
</dbReference>
<comment type="subunit">
    <text evidence="7">Interacts with UvrB in an incision complex.</text>
</comment>
<evidence type="ECO:0000256" key="5">
    <source>
        <dbReference type="ARBA" id="ARBA00023204"/>
    </source>
</evidence>
<evidence type="ECO:0000259" key="10">
    <source>
        <dbReference type="PROSITE" id="PS50165"/>
    </source>
</evidence>
<gene>
    <name evidence="7" type="primary">uvrC</name>
    <name evidence="11" type="ORF">CJ671_03105</name>
</gene>
<dbReference type="OrthoDB" id="9804933at2"/>
<comment type="caution">
    <text evidence="11">The sequence shown here is derived from an EMBL/GenBank/DDBJ whole genome shotgun (WGS) entry which is preliminary data.</text>
</comment>
<dbReference type="GO" id="GO:0009432">
    <property type="term" value="P:SOS response"/>
    <property type="evidence" value="ECO:0007669"/>
    <property type="project" value="UniProtKB-UniRule"/>
</dbReference>
<dbReference type="InterPro" id="IPR038476">
    <property type="entry name" value="UvrC_RNase_H_dom_sf"/>
</dbReference>
<dbReference type="InterPro" id="IPR036876">
    <property type="entry name" value="UVR_dom_sf"/>
</dbReference>
<evidence type="ECO:0000259" key="8">
    <source>
        <dbReference type="PROSITE" id="PS50151"/>
    </source>
</evidence>
<comment type="subcellular location">
    <subcellularLocation>
        <location evidence="7">Cytoplasm</location>
    </subcellularLocation>
</comment>
<dbReference type="InterPro" id="IPR035901">
    <property type="entry name" value="GIY-YIG_endonuc_sf"/>
</dbReference>
<dbReference type="Gene3D" id="3.30.420.340">
    <property type="entry name" value="UvrC, RNAse H endonuclease domain"/>
    <property type="match status" value="1"/>
</dbReference>
<dbReference type="PROSITE" id="PS50165">
    <property type="entry name" value="UVRC"/>
    <property type="match status" value="1"/>
</dbReference>
<dbReference type="SUPFAM" id="SSF46600">
    <property type="entry name" value="C-terminal UvrC-binding domain of UvrB"/>
    <property type="match status" value="1"/>
</dbReference>
<evidence type="ECO:0000256" key="1">
    <source>
        <dbReference type="ARBA" id="ARBA00022490"/>
    </source>
</evidence>
<dbReference type="HAMAP" id="MF_00203">
    <property type="entry name" value="UvrC"/>
    <property type="match status" value="1"/>
</dbReference>
<dbReference type="SUPFAM" id="SSF82771">
    <property type="entry name" value="GIY-YIG endonuclease"/>
    <property type="match status" value="1"/>
</dbReference>
<evidence type="ECO:0000256" key="2">
    <source>
        <dbReference type="ARBA" id="ARBA00022763"/>
    </source>
</evidence>
<dbReference type="InterPro" id="IPR001943">
    <property type="entry name" value="UVR_dom"/>
</dbReference>
<dbReference type="AlphaFoldDB" id="A0A2S9SUY8"/>
<dbReference type="FunFam" id="3.40.1440.10:FF:000001">
    <property type="entry name" value="UvrABC system protein C"/>
    <property type="match status" value="1"/>
</dbReference>
<dbReference type="InterPro" id="IPR010994">
    <property type="entry name" value="RuvA_2-like"/>
</dbReference>
<dbReference type="InterPro" id="IPR050066">
    <property type="entry name" value="UvrABC_protein_C"/>
</dbReference>
<dbReference type="NCBIfam" id="TIGR00194">
    <property type="entry name" value="uvrC"/>
    <property type="match status" value="1"/>
</dbReference>
<dbReference type="PROSITE" id="PS50151">
    <property type="entry name" value="UVR"/>
    <property type="match status" value="1"/>
</dbReference>
<protein>
    <recommendedName>
        <fullName evidence="7">UvrABC system protein C</fullName>
        <shortName evidence="7">Protein UvrC</shortName>
    </recommendedName>
    <alternativeName>
        <fullName evidence="7">Excinuclease ABC subunit C</fullName>
    </alternativeName>
</protein>
<proteinExistence type="inferred from homology"/>
<dbReference type="GO" id="GO:0006289">
    <property type="term" value="P:nucleotide-excision repair"/>
    <property type="evidence" value="ECO:0007669"/>
    <property type="project" value="UniProtKB-UniRule"/>
</dbReference>
<sequence length="620" mass="71977">MNLEEKLKELPNDSGVYQYFDENGHLLYIGKAKVLKNRVKSYFKFTPKLLPADKLSPRIYKMISETTFVEWIVVPNEHDALILENSLIKQLKPKYNILLRDDKTYPYIYIDLNEDFPRLEITRKIEKGKNIKYFGPYSSGAKDMLDSIYEIVPLVQKKSCIKGKSACLFYQIGKCKAPCEQKITKDEYKKLLDEALIYIYNKSKLLSKLKEKMKIYSDDFRFEDALNLRDRIKTIEKSQIKTGIDLATNEDLDIFAIKSASKKAVIVRMFIRDGKLASSNYDFIKINDDLEFDLNEAYKRAIVNYYSNELPIIPKEIILADEILDLDDIEEFLYKRFNKKIKVINPKIDKKASIVKIALSNCDELLRVEASKNQTTIYEELKELFSLQTAPSLIESFDNSHLMGQATVGAMIVWNEDLGSFDKKAFRHYNLESKDEYSQMREMLIRRVESFSKNPAPDLWIIDGGETLLKLAFDIVQSIGVNLDIIAISKQKVDAKAYRAKGNAKDIVHFKENGEYKSLNLLPSDKRLQFVQRQRDEAHRFAISFHKKQKRKEDKEISFLQISGIGEAKIKKLLLYFGEFEKIKSASLEELKTVLNEVDSKNIFDYFKKEKSGEDINKQG</sequence>
<organism evidence="11 12">
    <name type="scientific">Aliarcobacter cryaerophilus</name>
    <dbReference type="NCBI Taxonomy" id="28198"/>
    <lineage>
        <taxon>Bacteria</taxon>
        <taxon>Pseudomonadati</taxon>
        <taxon>Campylobacterota</taxon>
        <taxon>Epsilonproteobacteria</taxon>
        <taxon>Campylobacterales</taxon>
        <taxon>Arcobacteraceae</taxon>
        <taxon>Aliarcobacter</taxon>
    </lineage>
</organism>
<dbReference type="GO" id="GO:0009381">
    <property type="term" value="F:excinuclease ABC activity"/>
    <property type="evidence" value="ECO:0007669"/>
    <property type="project" value="UniProtKB-UniRule"/>
</dbReference>
<dbReference type="Pfam" id="PF02151">
    <property type="entry name" value="UVR"/>
    <property type="match status" value="1"/>
</dbReference>
<name>A0A2S9SUY8_9BACT</name>
<evidence type="ECO:0000256" key="7">
    <source>
        <dbReference type="HAMAP-Rule" id="MF_00203"/>
    </source>
</evidence>
<comment type="function">
    <text evidence="7">The UvrABC repair system catalyzes the recognition and processing of DNA lesions. UvrC both incises the 5' and 3' sides of the lesion. The N-terminal half is responsible for the 3' incision and the C-terminal half is responsible for the 5' incision.</text>
</comment>
<evidence type="ECO:0000256" key="6">
    <source>
        <dbReference type="ARBA" id="ARBA00023236"/>
    </source>
</evidence>
<dbReference type="Pfam" id="PF01541">
    <property type="entry name" value="GIY-YIG"/>
    <property type="match status" value="1"/>
</dbReference>
<dbReference type="EMBL" id="NXGH01000005">
    <property type="protein sequence ID" value="PRM90410.1"/>
    <property type="molecule type" value="Genomic_DNA"/>
</dbReference>
<dbReference type="InterPro" id="IPR047296">
    <property type="entry name" value="GIY-YIG_UvrC_Cho"/>
</dbReference>
<dbReference type="InterPro" id="IPR000305">
    <property type="entry name" value="GIY-YIG_endonuc"/>
</dbReference>
<accession>A0A2S9SUY8</accession>
<keyword evidence="3 7" id="KW-0228">DNA excision</keyword>
<dbReference type="PANTHER" id="PTHR30562:SF1">
    <property type="entry name" value="UVRABC SYSTEM PROTEIN C"/>
    <property type="match status" value="1"/>
</dbReference>
<keyword evidence="2 7" id="KW-0227">DNA damage</keyword>
<dbReference type="RefSeq" id="WP_105911265.1">
    <property type="nucleotide sequence ID" value="NZ_NXGH01000005.1"/>
</dbReference>
<evidence type="ECO:0000259" key="9">
    <source>
        <dbReference type="PROSITE" id="PS50164"/>
    </source>
</evidence>
<dbReference type="Proteomes" id="UP000238649">
    <property type="component" value="Unassembled WGS sequence"/>
</dbReference>
<dbReference type="Pfam" id="PF22920">
    <property type="entry name" value="UvrC_RNaseH"/>
    <property type="match status" value="1"/>
</dbReference>
<dbReference type="PANTHER" id="PTHR30562">
    <property type="entry name" value="UVRC/OXIDOREDUCTASE"/>
    <property type="match status" value="1"/>
</dbReference>
<keyword evidence="1 7" id="KW-0963">Cytoplasm</keyword>
<dbReference type="Gene3D" id="3.40.1440.10">
    <property type="entry name" value="GIY-YIG endonuclease"/>
    <property type="match status" value="1"/>
</dbReference>
<dbReference type="SMART" id="SM00465">
    <property type="entry name" value="GIYc"/>
    <property type="match status" value="1"/>
</dbReference>
<keyword evidence="6 7" id="KW-0742">SOS response</keyword>
<feature type="domain" description="GIY-YIG" evidence="9">
    <location>
        <begin position="12"/>
        <end position="97"/>
    </location>
</feature>